<dbReference type="FunFam" id="1.20.920.10:FF:000002">
    <property type="entry name" value="Bromodomain-containing protein 4"/>
    <property type="match status" value="1"/>
</dbReference>
<feature type="compositionally biased region" description="Low complexity" evidence="4">
    <location>
        <begin position="254"/>
        <end position="269"/>
    </location>
</feature>
<dbReference type="GeneID" id="110975751"/>
<keyword evidence="2 3" id="KW-0103">Bromodomain</keyword>
<protein>
    <submittedName>
        <fullName evidence="8">Bromodomain-containing protein 4-like</fullName>
    </submittedName>
</protein>
<feature type="region of interest" description="Disordered" evidence="4">
    <location>
        <begin position="506"/>
        <end position="697"/>
    </location>
</feature>
<dbReference type="InterPro" id="IPR027353">
    <property type="entry name" value="NET_dom"/>
</dbReference>
<name>A0A8B7XWJ8_ACAPL</name>
<feature type="compositionally biased region" description="Low complexity" evidence="4">
    <location>
        <begin position="528"/>
        <end position="538"/>
    </location>
</feature>
<feature type="compositionally biased region" description="Low complexity" evidence="4">
    <location>
        <begin position="228"/>
        <end position="241"/>
    </location>
</feature>
<sequence>MDSKGHPTLQGYQQSVQNTVTAFHPTPVNVPEQSGHPSLDEDTTQTTTSVSQQPAQHNQSLTAMKADMPQANQTDSASQVQQLKRPAGRMTNQLQYLQKTVMKALWKHQFAWPFHAPVDPEKLSLPDYFKIIKHPMDLGTIKKKLESNSYYSAKDCISDFNLMFTNCYVYNKPGEDVVLMGQALEKLFLTKVAQMPQEEVELPPPSKVGAGDDPLTGGKKGKRGRGRGAPQRAAAATAAAAVTPSAHLAENNHTSPSTRPAAPTSRPTPNTRPTPPTTRPTPARPGPPSIPTQQQAAPIEPVLPPPPVHPGGKGQMSSPPQGVSKVRKGVKRKADTTTPSTTPSVPSALHNSFSPLDMAAAPKPNKIATRRESGRQIKPPKRELPDEEAQHQKGKKSKLSVQLRHCYGILKEMLSKKHAMYAWPFFKPVDADVLGLHDYHDIIKHPMDLGTIKEKLENRVYKNANEFAADMRMMFTNCYKYNPPDHDVVNMARKLQDVFEVRFAKMPDEPVTADEDNEDEEGKDSEASSHGSTSGSSCSDDDSEAERESQLSKLQAQLKSVHEQLTALSQASQNRAKRKKEHKKKRRKDKDGENHHAPPEKDKDHHRSGGGGVVEPVEKEGSRGEKPAKVKEEAEPKVKEEVETKAAKPKKPRAKTNKAKAGGDKATKASKTKKSSSSSKRSKAVVPAYDSEDEDMAKPMSYDEKRQLSLDINKLPGDKLGRVVHIIQSREPALKDSNPDEIEIDFENLKSSTLRELERYVMSCLRKKPRKPYASKKAQGKSKEEAVKEKKQELEKRLQAVSGQLGGGFQKKSAKKAQQEALDSLVDVGGTNRLSASSSSSSGTDSSSSSSSSSNSSDSSDSESAEQASPRKRLRPSTASPPGRKPPTPRKAVRHSLRFHPPWKKAFLYNWSPLVVAGLMKGLLDSYIHCAHANSVHANILMFSFLSMSAAQATVPSGKATSQPTVKTKAAAAAAAAAAKAAAEAAAEAAAAQAAAAAAQAIKPPPQPETPLSKPPAPVSHLSLPAQPSRPSSKAAPLPAKLQSKRPLLSPPAAAKQDAKPPLQSPPPLQPVQQMSPVVTSPPSQLLSTPAPDPAVTTQKNDVSKPSLQQQKPKVPAHQSKPAGLPTPPSLTPVKPQSTPAQPRLPKPHPRDGTVSEPPTLKAQSTTPPPQGKPQSSAQPPRHDISGAVPHGDLMNADPDTDPDHLPPEAPSQPSPPLPLGGRHESPVYSPSMPKLEKPDLVPVKFMIGDDEEEDEKEKKAEQQPMQNNSPVSTETPALPPTQSTTPKEPVKQAPPTKPSSMPSTKSSENLKKLERTAPGPLKKLPSQDVKIQNVGSWSNLATALNTAKPKQATPVVNRSTSSSFEMFRKAAQEKKERERAKKIQEEMRKSQREQAEKERQRQERERLREKEEDEALERARLAQKEDQNKQQSQKERERLREQERRKREAMAGVIDMNQQSDIMSQFEEML</sequence>
<feature type="region of interest" description="Disordered" evidence="4">
    <location>
        <begin position="1000"/>
        <end position="1330"/>
    </location>
</feature>
<accession>A0A8B7XWJ8</accession>
<feature type="compositionally biased region" description="Pro residues" evidence="4">
    <location>
        <begin position="1208"/>
        <end position="1219"/>
    </location>
</feature>
<feature type="region of interest" description="Disordered" evidence="4">
    <location>
        <begin position="768"/>
        <end position="816"/>
    </location>
</feature>
<keyword evidence="7" id="KW-1185">Reference proteome</keyword>
<dbReference type="PROSITE" id="PS51525">
    <property type="entry name" value="NET"/>
    <property type="match status" value="1"/>
</dbReference>
<dbReference type="SMART" id="SM00297">
    <property type="entry name" value="BROMO"/>
    <property type="match status" value="2"/>
</dbReference>
<evidence type="ECO:0000256" key="1">
    <source>
        <dbReference type="ARBA" id="ARBA00022737"/>
    </source>
</evidence>
<feature type="compositionally biased region" description="Basic residues" evidence="4">
    <location>
        <begin position="647"/>
        <end position="658"/>
    </location>
</feature>
<dbReference type="Pfam" id="PF00439">
    <property type="entry name" value="Bromodomain"/>
    <property type="match status" value="2"/>
</dbReference>
<dbReference type="InterPro" id="IPR043509">
    <property type="entry name" value="Bromo_Brdt_II"/>
</dbReference>
<feature type="compositionally biased region" description="Pro residues" evidence="4">
    <location>
        <begin position="1003"/>
        <end position="1018"/>
    </location>
</feature>
<organism evidence="7 8">
    <name type="scientific">Acanthaster planci</name>
    <name type="common">Crown-of-thorns starfish</name>
    <dbReference type="NCBI Taxonomy" id="133434"/>
    <lineage>
        <taxon>Eukaryota</taxon>
        <taxon>Metazoa</taxon>
        <taxon>Echinodermata</taxon>
        <taxon>Eleutherozoa</taxon>
        <taxon>Asterozoa</taxon>
        <taxon>Asteroidea</taxon>
        <taxon>Valvatacea</taxon>
        <taxon>Valvatida</taxon>
        <taxon>Acanthasteridae</taxon>
        <taxon>Acanthaster</taxon>
    </lineage>
</organism>
<feature type="domain" description="Bromo" evidence="5">
    <location>
        <begin position="417"/>
        <end position="489"/>
    </location>
</feature>
<feature type="compositionally biased region" description="Basic residues" evidence="4">
    <location>
        <begin position="575"/>
        <end position="588"/>
    </location>
</feature>
<feature type="compositionally biased region" description="Low complexity" evidence="4">
    <location>
        <begin position="336"/>
        <end position="347"/>
    </location>
</feature>
<dbReference type="Proteomes" id="UP000694845">
    <property type="component" value="Unplaced"/>
</dbReference>
<proteinExistence type="predicted"/>
<evidence type="ECO:0000259" key="6">
    <source>
        <dbReference type="PROSITE" id="PS51525"/>
    </source>
</evidence>
<dbReference type="CDD" id="cd05497">
    <property type="entry name" value="Bromo_Brdt_I_like"/>
    <property type="match status" value="1"/>
</dbReference>
<dbReference type="PRINTS" id="PR00503">
    <property type="entry name" value="BROMODOMAIN"/>
</dbReference>
<evidence type="ECO:0000313" key="8">
    <source>
        <dbReference type="RefSeq" id="XP_022084196.1"/>
    </source>
</evidence>
<evidence type="ECO:0000256" key="3">
    <source>
        <dbReference type="PROSITE-ProRule" id="PRU00035"/>
    </source>
</evidence>
<gene>
    <name evidence="8" type="primary">LOC110975751</name>
</gene>
<dbReference type="PROSITE" id="PS00633">
    <property type="entry name" value="BROMODOMAIN_1"/>
    <property type="match status" value="2"/>
</dbReference>
<keyword evidence="1" id="KW-0677">Repeat</keyword>
<feature type="compositionally biased region" description="Acidic residues" evidence="4">
    <location>
        <begin position="511"/>
        <end position="523"/>
    </location>
</feature>
<dbReference type="RefSeq" id="XP_022084196.1">
    <property type="nucleotide sequence ID" value="XM_022228504.1"/>
</dbReference>
<feature type="compositionally biased region" description="Polar residues" evidence="4">
    <location>
        <begin position="1096"/>
        <end position="1112"/>
    </location>
</feature>
<dbReference type="PROSITE" id="PS50014">
    <property type="entry name" value="BROMODOMAIN_2"/>
    <property type="match status" value="2"/>
</dbReference>
<dbReference type="FunFam" id="1.20.1270.220:FF:000001">
    <property type="entry name" value="bromodomain-containing protein 2 isoform X1"/>
    <property type="match status" value="1"/>
</dbReference>
<feature type="compositionally biased region" description="Basic and acidic residues" evidence="4">
    <location>
        <begin position="616"/>
        <end position="646"/>
    </location>
</feature>
<feature type="compositionally biased region" description="Low complexity" evidence="4">
    <location>
        <begin position="1299"/>
        <end position="1308"/>
    </location>
</feature>
<dbReference type="GO" id="GO:0006355">
    <property type="term" value="P:regulation of DNA-templated transcription"/>
    <property type="evidence" value="ECO:0007669"/>
    <property type="project" value="TreeGrafter"/>
</dbReference>
<dbReference type="CDD" id="cd05498">
    <property type="entry name" value="Bromo_Brdt_II_like"/>
    <property type="match status" value="1"/>
</dbReference>
<feature type="compositionally biased region" description="Low complexity" evidence="4">
    <location>
        <begin position="1051"/>
        <end position="1062"/>
    </location>
</feature>
<feature type="compositionally biased region" description="Basic and acidic residues" evidence="4">
    <location>
        <begin position="369"/>
        <end position="391"/>
    </location>
</feature>
<dbReference type="InterPro" id="IPR043508">
    <property type="entry name" value="Bromo_Brdt_I"/>
</dbReference>
<dbReference type="Pfam" id="PF17105">
    <property type="entry name" value="BRD4_CDT"/>
    <property type="match status" value="1"/>
</dbReference>
<dbReference type="PANTHER" id="PTHR22880:SF225">
    <property type="entry name" value="BROMODOMAIN-CONTAINING PROTEIN BET-1-RELATED"/>
    <property type="match status" value="1"/>
</dbReference>
<feature type="region of interest" description="Disordered" evidence="4">
    <location>
        <begin position="833"/>
        <end position="893"/>
    </location>
</feature>
<dbReference type="InterPro" id="IPR031354">
    <property type="entry name" value="BRD4_CDT"/>
</dbReference>
<feature type="compositionally biased region" description="Polar residues" evidence="4">
    <location>
        <begin position="1355"/>
        <end position="1365"/>
    </location>
</feature>
<dbReference type="Gene3D" id="1.20.920.10">
    <property type="entry name" value="Bromodomain-like"/>
    <property type="match status" value="2"/>
</dbReference>
<evidence type="ECO:0000313" key="7">
    <source>
        <dbReference type="Proteomes" id="UP000694845"/>
    </source>
</evidence>
<feature type="region of interest" description="Disordered" evidence="4">
    <location>
        <begin position="24"/>
        <end position="59"/>
    </location>
</feature>
<feature type="domain" description="NET" evidence="6">
    <location>
        <begin position="690"/>
        <end position="772"/>
    </location>
</feature>
<evidence type="ECO:0000259" key="5">
    <source>
        <dbReference type="PROSITE" id="PS50014"/>
    </source>
</evidence>
<feature type="compositionally biased region" description="Low complexity" evidence="4">
    <location>
        <begin position="44"/>
        <end position="53"/>
    </location>
</feature>
<feature type="compositionally biased region" description="Basic residues" evidence="4">
    <location>
        <begin position="768"/>
        <end position="780"/>
    </location>
</feature>
<dbReference type="OrthoDB" id="21449at2759"/>
<dbReference type="OMA" id="VAMECPT"/>
<evidence type="ECO:0000256" key="4">
    <source>
        <dbReference type="SAM" id="MobiDB-lite"/>
    </source>
</evidence>
<dbReference type="InterPro" id="IPR001487">
    <property type="entry name" value="Bromodomain"/>
</dbReference>
<dbReference type="Pfam" id="PF17035">
    <property type="entry name" value="BET"/>
    <property type="match status" value="1"/>
</dbReference>
<feature type="compositionally biased region" description="Pro residues" evidence="4">
    <location>
        <begin position="270"/>
        <end position="290"/>
    </location>
</feature>
<reference evidence="8" key="1">
    <citation type="submission" date="2025-08" db="UniProtKB">
        <authorList>
            <consortium name="RefSeq"/>
        </authorList>
    </citation>
    <scope>IDENTIFICATION</scope>
</reference>
<dbReference type="PANTHER" id="PTHR22880">
    <property type="entry name" value="FALZ-RELATED BROMODOMAIN-CONTAINING PROTEINS"/>
    <property type="match status" value="1"/>
</dbReference>
<dbReference type="GO" id="GO:0005634">
    <property type="term" value="C:nucleus"/>
    <property type="evidence" value="ECO:0007669"/>
    <property type="project" value="TreeGrafter"/>
</dbReference>
<feature type="compositionally biased region" description="Basic and acidic residues" evidence="4">
    <location>
        <begin position="1367"/>
        <end position="1450"/>
    </location>
</feature>
<feature type="compositionally biased region" description="Basic and acidic residues" evidence="4">
    <location>
        <begin position="781"/>
        <end position="798"/>
    </location>
</feature>
<dbReference type="InterPro" id="IPR050935">
    <property type="entry name" value="Bromo_chromatin_reader"/>
</dbReference>
<dbReference type="InterPro" id="IPR038336">
    <property type="entry name" value="NET_sf"/>
</dbReference>
<feature type="domain" description="Bromo" evidence="5">
    <location>
        <begin position="106"/>
        <end position="178"/>
    </location>
</feature>
<dbReference type="SUPFAM" id="SSF47370">
    <property type="entry name" value="Bromodomain"/>
    <property type="match status" value="2"/>
</dbReference>
<dbReference type="CTD" id="23476"/>
<feature type="compositionally biased region" description="Polar residues" evidence="4">
    <location>
        <begin position="1264"/>
        <end position="1287"/>
    </location>
</feature>
<dbReference type="KEGG" id="aplc:110975751"/>
<dbReference type="InterPro" id="IPR018359">
    <property type="entry name" value="Bromodomain_CS"/>
</dbReference>
<dbReference type="FunFam" id="1.20.920.10:FF:000003">
    <property type="entry name" value="Bromodomain-containing protein 2"/>
    <property type="match status" value="1"/>
</dbReference>
<feature type="region of interest" description="Disordered" evidence="4">
    <location>
        <begin position="1345"/>
        <end position="1471"/>
    </location>
</feature>
<feature type="region of interest" description="Disordered" evidence="4">
    <location>
        <begin position="198"/>
        <end position="397"/>
    </location>
</feature>
<feature type="compositionally biased region" description="Basic and acidic residues" evidence="4">
    <location>
        <begin position="589"/>
        <end position="607"/>
    </location>
</feature>
<dbReference type="GO" id="GO:0006338">
    <property type="term" value="P:chromatin remodeling"/>
    <property type="evidence" value="ECO:0007669"/>
    <property type="project" value="TreeGrafter"/>
</dbReference>
<feature type="compositionally biased region" description="Low complexity" evidence="4">
    <location>
        <begin position="835"/>
        <end position="859"/>
    </location>
</feature>
<evidence type="ECO:0000256" key="2">
    <source>
        <dbReference type="ARBA" id="ARBA00023117"/>
    </source>
</evidence>
<dbReference type="InterPro" id="IPR036427">
    <property type="entry name" value="Bromodomain-like_sf"/>
</dbReference>
<dbReference type="Gene3D" id="1.20.1270.220">
    <property type="match status" value="1"/>
</dbReference>
<dbReference type="GO" id="GO:0000785">
    <property type="term" value="C:chromatin"/>
    <property type="evidence" value="ECO:0007669"/>
    <property type="project" value="TreeGrafter"/>
</dbReference>